<dbReference type="EMBL" id="JAENIJ010000008">
    <property type="protein sequence ID" value="MBK1882216.1"/>
    <property type="molecule type" value="Genomic_DNA"/>
</dbReference>
<dbReference type="Gene3D" id="2.40.10.120">
    <property type="match status" value="1"/>
</dbReference>
<dbReference type="RefSeq" id="WP_200269134.1">
    <property type="nucleotide sequence ID" value="NZ_JAENIJ010000008.1"/>
</dbReference>
<dbReference type="Pfam" id="PF13365">
    <property type="entry name" value="Trypsin_2"/>
    <property type="match status" value="1"/>
</dbReference>
<protein>
    <submittedName>
        <fullName evidence="7">Trypsin-like peptidase domain-containing protein</fullName>
    </submittedName>
</protein>
<evidence type="ECO:0000256" key="5">
    <source>
        <dbReference type="SAM" id="SignalP"/>
    </source>
</evidence>
<dbReference type="InterPro" id="IPR009003">
    <property type="entry name" value="Peptidase_S1_PA"/>
</dbReference>
<sequence>MKAFTMFLLTAMLPLGAMAQEDRLYVNDKKVPENLQDLEAIQSALIKALPHARKATVCLEIAEGSGSGVIVSPEGLILTAAHVSGGVGRKVKVIMEDGTEHDGESLGLVSNTDAAMVKITDSKGGPYPFVELDRNDQTRLGDWVFALGHSGGFDKARGSVLRLGRLVRISPSTFQSDCSLIGGDSGGPLFDLNGKLIGIHSRVGTNLPVNMHVPMSEFTAHWDEMLASQFLGDGPFAERPKKGSGFLGVAAEPRPEGGLSVTKVGRESPAEEAGIEEGDVILKFNDTELTTKDQLVELLDEMAAGDPLQLEMLRKNGKEETLKLRLGER</sequence>
<gene>
    <name evidence="7" type="ORF">JIN85_07310</name>
</gene>
<dbReference type="GO" id="GO:0006508">
    <property type="term" value="P:proteolysis"/>
    <property type="evidence" value="ECO:0007669"/>
    <property type="project" value="UniProtKB-KW"/>
</dbReference>
<dbReference type="Proteomes" id="UP000603141">
    <property type="component" value="Unassembled WGS sequence"/>
</dbReference>
<dbReference type="Gene3D" id="2.30.42.10">
    <property type="match status" value="1"/>
</dbReference>
<feature type="region of interest" description="Disordered" evidence="4">
    <location>
        <begin position="245"/>
        <end position="273"/>
    </location>
</feature>
<evidence type="ECO:0000256" key="1">
    <source>
        <dbReference type="ARBA" id="ARBA00010541"/>
    </source>
</evidence>
<keyword evidence="2" id="KW-0645">Protease</keyword>
<evidence type="ECO:0000256" key="3">
    <source>
        <dbReference type="ARBA" id="ARBA00022801"/>
    </source>
</evidence>
<dbReference type="InterPro" id="IPR001478">
    <property type="entry name" value="PDZ"/>
</dbReference>
<evidence type="ECO:0000256" key="4">
    <source>
        <dbReference type="SAM" id="MobiDB-lite"/>
    </source>
</evidence>
<dbReference type="PANTHER" id="PTHR22939">
    <property type="entry name" value="SERINE PROTEASE FAMILY S1C HTRA-RELATED"/>
    <property type="match status" value="1"/>
</dbReference>
<organism evidence="7 8">
    <name type="scientific">Luteolibacter pohnpeiensis</name>
    <dbReference type="NCBI Taxonomy" id="454153"/>
    <lineage>
        <taxon>Bacteria</taxon>
        <taxon>Pseudomonadati</taxon>
        <taxon>Verrucomicrobiota</taxon>
        <taxon>Verrucomicrobiia</taxon>
        <taxon>Verrucomicrobiales</taxon>
        <taxon>Verrucomicrobiaceae</taxon>
        <taxon>Luteolibacter</taxon>
    </lineage>
</organism>
<dbReference type="SUPFAM" id="SSF50494">
    <property type="entry name" value="Trypsin-like serine proteases"/>
    <property type="match status" value="1"/>
</dbReference>
<dbReference type="InterPro" id="IPR001940">
    <property type="entry name" value="Peptidase_S1C"/>
</dbReference>
<dbReference type="SMART" id="SM00228">
    <property type="entry name" value="PDZ"/>
    <property type="match status" value="1"/>
</dbReference>
<feature type="chain" id="PRO_5037091980" evidence="5">
    <location>
        <begin position="20"/>
        <end position="329"/>
    </location>
</feature>
<dbReference type="CDD" id="cd06779">
    <property type="entry name" value="cpPDZ_Deg_HtrA-like"/>
    <property type="match status" value="1"/>
</dbReference>
<dbReference type="SUPFAM" id="SSF50156">
    <property type="entry name" value="PDZ domain-like"/>
    <property type="match status" value="1"/>
</dbReference>
<dbReference type="PANTHER" id="PTHR22939:SF129">
    <property type="entry name" value="SERINE PROTEASE HTRA2, MITOCHONDRIAL"/>
    <property type="match status" value="1"/>
</dbReference>
<evidence type="ECO:0000256" key="2">
    <source>
        <dbReference type="ARBA" id="ARBA00022670"/>
    </source>
</evidence>
<reference evidence="7" key="1">
    <citation type="submission" date="2021-01" db="EMBL/GenBank/DDBJ databases">
        <title>Modified the classification status of verrucomicrobia.</title>
        <authorList>
            <person name="Feng X."/>
        </authorList>
    </citation>
    <scope>NUCLEOTIDE SEQUENCE</scope>
    <source>
        <strain evidence="7">KCTC 22041</strain>
    </source>
</reference>
<proteinExistence type="inferred from homology"/>
<dbReference type="GO" id="GO:0004252">
    <property type="term" value="F:serine-type endopeptidase activity"/>
    <property type="evidence" value="ECO:0007669"/>
    <property type="project" value="InterPro"/>
</dbReference>
<accession>A0A934VQL1</accession>
<comment type="caution">
    <text evidence="7">The sequence shown here is derived from an EMBL/GenBank/DDBJ whole genome shotgun (WGS) entry which is preliminary data.</text>
</comment>
<dbReference type="PROSITE" id="PS50106">
    <property type="entry name" value="PDZ"/>
    <property type="match status" value="1"/>
</dbReference>
<dbReference type="Pfam" id="PF13180">
    <property type="entry name" value="PDZ_2"/>
    <property type="match status" value="1"/>
</dbReference>
<dbReference type="AlphaFoldDB" id="A0A934VQL1"/>
<feature type="signal peptide" evidence="5">
    <location>
        <begin position="1"/>
        <end position="19"/>
    </location>
</feature>
<keyword evidence="8" id="KW-1185">Reference proteome</keyword>
<feature type="domain" description="PDZ" evidence="6">
    <location>
        <begin position="238"/>
        <end position="314"/>
    </location>
</feature>
<name>A0A934VQL1_9BACT</name>
<dbReference type="InterPro" id="IPR036034">
    <property type="entry name" value="PDZ_sf"/>
</dbReference>
<evidence type="ECO:0000313" key="8">
    <source>
        <dbReference type="Proteomes" id="UP000603141"/>
    </source>
</evidence>
<keyword evidence="5" id="KW-0732">Signal</keyword>
<evidence type="ECO:0000259" key="6">
    <source>
        <dbReference type="PROSITE" id="PS50106"/>
    </source>
</evidence>
<dbReference type="PRINTS" id="PR00834">
    <property type="entry name" value="PROTEASES2C"/>
</dbReference>
<evidence type="ECO:0000313" key="7">
    <source>
        <dbReference type="EMBL" id="MBK1882216.1"/>
    </source>
</evidence>
<keyword evidence="3" id="KW-0378">Hydrolase</keyword>
<comment type="similarity">
    <text evidence="1">Belongs to the peptidase S1C family.</text>
</comment>